<evidence type="ECO:0000256" key="6">
    <source>
        <dbReference type="ARBA" id="ARBA00022741"/>
    </source>
</evidence>
<protein>
    <recommendedName>
        <fullName evidence="10">tRNA dimethylallyltransferase</fullName>
        <ecNumber evidence="10">2.5.1.75</ecNumber>
    </recommendedName>
    <alternativeName>
        <fullName evidence="10">Dimethylallyl diphosphate:tRNA dimethylallyltransferase</fullName>
        <shortName evidence="10">DMAPP:tRNA dimethylallyltransferase</shortName>
        <shortName evidence="10">DMATase</shortName>
    </alternativeName>
    <alternativeName>
        <fullName evidence="10">Isopentenyl-diphosphate:tRNA isopentenyltransferase</fullName>
        <shortName evidence="10">IPP transferase</shortName>
        <shortName evidence="10">IPPT</shortName>
        <shortName evidence="10">IPTase</shortName>
    </alternativeName>
</protein>
<dbReference type="EC" id="2.5.1.75" evidence="10"/>
<sequence length="310" mass="34452">MIKPVICLAGPTAAGKSAATLALAQRWPIEVIVMDSATIYRGMDIGTAKPSKLEQASMPHHLLDIRDPAESYSAAEFQRDASLLIEQIQARGNLPLLCGGTMLYYKALREGLNNLPQADPAVRAAIDNEARTSGWPELHRQLSEYDPVTAARLAPNDSQRLQRAIEIYRVSGRPMSDWLADARPAQNDSHRFVTLSLEPSDRLALHARIAARYHTMIKEGLLDEVRTLHARPDLHDGLPSVRCVGYRQLWEYLDGRISIGQAVEQAVAATRQLAKRQLTWLRSQPERQVIDCLASDAAAQVVDQAARQWN</sequence>
<accession>A0A853H385</accession>
<dbReference type="HAMAP" id="MF_00185">
    <property type="entry name" value="IPP_trans"/>
    <property type="match status" value="1"/>
</dbReference>
<evidence type="ECO:0000256" key="13">
    <source>
        <dbReference type="RuleBase" id="RU003785"/>
    </source>
</evidence>
<comment type="similarity">
    <text evidence="3 10 13">Belongs to the IPP transferase family.</text>
</comment>
<feature type="site" description="Interaction with substrate tRNA" evidence="10">
    <location>
        <position position="123"/>
    </location>
</feature>
<dbReference type="Gene3D" id="1.10.20.140">
    <property type="match status" value="1"/>
</dbReference>
<dbReference type="GO" id="GO:0005524">
    <property type="term" value="F:ATP binding"/>
    <property type="evidence" value="ECO:0007669"/>
    <property type="project" value="UniProtKB-UniRule"/>
</dbReference>
<feature type="region of interest" description="Interaction with substrate tRNA" evidence="10">
    <location>
        <begin position="35"/>
        <end position="38"/>
    </location>
</feature>
<dbReference type="PANTHER" id="PTHR11088:SF60">
    <property type="entry name" value="TRNA DIMETHYLALLYLTRANSFERASE"/>
    <property type="match status" value="1"/>
</dbReference>
<dbReference type="InterPro" id="IPR018022">
    <property type="entry name" value="IPT"/>
</dbReference>
<gene>
    <name evidence="10 14" type="primary">miaA</name>
    <name evidence="14" type="ORF">H0A62_11895</name>
</gene>
<evidence type="ECO:0000256" key="4">
    <source>
        <dbReference type="ARBA" id="ARBA00022679"/>
    </source>
</evidence>
<reference evidence="14 15" key="1">
    <citation type="submission" date="2020-07" db="EMBL/GenBank/DDBJ databases">
        <title>Taxonomic revisions and descriptions of new bacterial species based on genomic comparisons in the high-G+C-content subgroup of the family Alcaligenaceae.</title>
        <authorList>
            <person name="Szabo A."/>
            <person name="Felfoldi T."/>
        </authorList>
    </citation>
    <scope>NUCLEOTIDE SEQUENCE [LARGE SCALE GENOMIC DNA]</scope>
    <source>
        <strain evidence="14 15">DSM 25667</strain>
    </source>
</reference>
<comment type="caution">
    <text evidence="10">Lacks conserved residue(s) required for the propagation of feature annotation.</text>
</comment>
<comment type="catalytic activity">
    <reaction evidence="9 10 11">
        <text>adenosine(37) in tRNA + dimethylallyl diphosphate = N(6)-dimethylallyladenosine(37) in tRNA + diphosphate</text>
        <dbReference type="Rhea" id="RHEA:26482"/>
        <dbReference type="Rhea" id="RHEA-COMP:10162"/>
        <dbReference type="Rhea" id="RHEA-COMP:10375"/>
        <dbReference type="ChEBI" id="CHEBI:33019"/>
        <dbReference type="ChEBI" id="CHEBI:57623"/>
        <dbReference type="ChEBI" id="CHEBI:74411"/>
        <dbReference type="ChEBI" id="CHEBI:74415"/>
        <dbReference type="EC" id="2.5.1.75"/>
    </reaction>
</comment>
<evidence type="ECO:0000256" key="8">
    <source>
        <dbReference type="ARBA" id="ARBA00022842"/>
    </source>
</evidence>
<feature type="site" description="Interaction with substrate tRNA" evidence="10">
    <location>
        <position position="101"/>
    </location>
</feature>
<dbReference type="FunFam" id="1.10.20.140:FF:000001">
    <property type="entry name" value="tRNA dimethylallyltransferase"/>
    <property type="match status" value="1"/>
</dbReference>
<evidence type="ECO:0000313" key="14">
    <source>
        <dbReference type="EMBL" id="NYT86309.1"/>
    </source>
</evidence>
<keyword evidence="7 10" id="KW-0067">ATP-binding</keyword>
<evidence type="ECO:0000256" key="12">
    <source>
        <dbReference type="RuleBase" id="RU003784"/>
    </source>
</evidence>
<evidence type="ECO:0000256" key="11">
    <source>
        <dbReference type="RuleBase" id="RU003783"/>
    </source>
</evidence>
<evidence type="ECO:0000256" key="7">
    <source>
        <dbReference type="ARBA" id="ARBA00022840"/>
    </source>
</evidence>
<keyword evidence="8 10" id="KW-0460">Magnesium</keyword>
<evidence type="ECO:0000256" key="2">
    <source>
        <dbReference type="ARBA" id="ARBA00003213"/>
    </source>
</evidence>
<dbReference type="SUPFAM" id="SSF52540">
    <property type="entry name" value="P-loop containing nucleoside triphosphate hydrolases"/>
    <property type="match status" value="2"/>
</dbReference>
<evidence type="ECO:0000313" key="15">
    <source>
        <dbReference type="Proteomes" id="UP000554144"/>
    </source>
</evidence>
<evidence type="ECO:0000256" key="5">
    <source>
        <dbReference type="ARBA" id="ARBA00022694"/>
    </source>
</evidence>
<comment type="cofactor">
    <cofactor evidence="1 10">
        <name>Mg(2+)</name>
        <dbReference type="ChEBI" id="CHEBI:18420"/>
    </cofactor>
</comment>
<keyword evidence="6 10" id="KW-0547">Nucleotide-binding</keyword>
<feature type="binding site" evidence="10">
    <location>
        <begin position="10"/>
        <end position="17"/>
    </location>
    <ligand>
        <name>ATP</name>
        <dbReference type="ChEBI" id="CHEBI:30616"/>
    </ligand>
</feature>
<feature type="binding site" evidence="10">
    <location>
        <begin position="12"/>
        <end position="17"/>
    </location>
    <ligand>
        <name>substrate</name>
    </ligand>
</feature>
<keyword evidence="4 10" id="KW-0808">Transferase</keyword>
<dbReference type="EMBL" id="JACCEV010000003">
    <property type="protein sequence ID" value="NYT86309.1"/>
    <property type="molecule type" value="Genomic_DNA"/>
</dbReference>
<proteinExistence type="inferred from homology"/>
<feature type="region of interest" description="Interaction with substrate tRNA" evidence="10">
    <location>
        <begin position="242"/>
        <end position="247"/>
    </location>
</feature>
<organism evidence="14 15">
    <name type="scientific">Pollutimonas harenae</name>
    <dbReference type="NCBI Taxonomy" id="657015"/>
    <lineage>
        <taxon>Bacteria</taxon>
        <taxon>Pseudomonadati</taxon>
        <taxon>Pseudomonadota</taxon>
        <taxon>Betaproteobacteria</taxon>
        <taxon>Burkholderiales</taxon>
        <taxon>Alcaligenaceae</taxon>
        <taxon>Pollutimonas</taxon>
    </lineage>
</organism>
<feature type="region of interest" description="Interaction with substrate tRNA" evidence="10">
    <location>
        <begin position="159"/>
        <end position="163"/>
    </location>
</feature>
<evidence type="ECO:0000256" key="3">
    <source>
        <dbReference type="ARBA" id="ARBA00005842"/>
    </source>
</evidence>
<dbReference type="InterPro" id="IPR027417">
    <property type="entry name" value="P-loop_NTPase"/>
</dbReference>
<comment type="function">
    <text evidence="2 10 12">Catalyzes the transfer of a dimethylallyl group onto the adenine at position 37 in tRNAs that read codons beginning with uridine, leading to the formation of N6-(dimethylallyl)adenosine (i(6)A).</text>
</comment>
<keyword evidence="5 10" id="KW-0819">tRNA processing</keyword>
<dbReference type="AlphaFoldDB" id="A0A853H385"/>
<dbReference type="PANTHER" id="PTHR11088">
    <property type="entry name" value="TRNA DIMETHYLALLYLTRANSFERASE"/>
    <property type="match status" value="1"/>
</dbReference>
<dbReference type="NCBIfam" id="TIGR00174">
    <property type="entry name" value="miaA"/>
    <property type="match status" value="1"/>
</dbReference>
<name>A0A853H385_9BURK</name>
<dbReference type="RefSeq" id="WP_130040374.1">
    <property type="nucleotide sequence ID" value="NZ_JACCEV010000003.1"/>
</dbReference>
<keyword evidence="15" id="KW-1185">Reference proteome</keyword>
<dbReference type="GO" id="GO:0006400">
    <property type="term" value="P:tRNA modification"/>
    <property type="evidence" value="ECO:0007669"/>
    <property type="project" value="TreeGrafter"/>
</dbReference>
<dbReference type="InterPro" id="IPR039657">
    <property type="entry name" value="Dimethylallyltransferase"/>
</dbReference>
<dbReference type="Gene3D" id="3.40.50.300">
    <property type="entry name" value="P-loop containing nucleotide triphosphate hydrolases"/>
    <property type="match status" value="1"/>
</dbReference>
<comment type="caution">
    <text evidence="14">The sequence shown here is derived from an EMBL/GenBank/DDBJ whole genome shotgun (WGS) entry which is preliminary data.</text>
</comment>
<dbReference type="Pfam" id="PF01715">
    <property type="entry name" value="IPPT"/>
    <property type="match status" value="1"/>
</dbReference>
<evidence type="ECO:0000256" key="10">
    <source>
        <dbReference type="HAMAP-Rule" id="MF_00185"/>
    </source>
</evidence>
<dbReference type="Proteomes" id="UP000554144">
    <property type="component" value="Unassembled WGS sequence"/>
</dbReference>
<comment type="subunit">
    <text evidence="10">Monomer.</text>
</comment>
<dbReference type="OrthoDB" id="9776390at2"/>
<evidence type="ECO:0000256" key="1">
    <source>
        <dbReference type="ARBA" id="ARBA00001946"/>
    </source>
</evidence>
<dbReference type="GO" id="GO:0052381">
    <property type="term" value="F:tRNA dimethylallyltransferase activity"/>
    <property type="evidence" value="ECO:0007669"/>
    <property type="project" value="UniProtKB-UniRule"/>
</dbReference>
<evidence type="ECO:0000256" key="9">
    <source>
        <dbReference type="ARBA" id="ARBA00049563"/>
    </source>
</evidence>